<protein>
    <submittedName>
        <fullName evidence="1">Uncharacterized protein</fullName>
    </submittedName>
</protein>
<proteinExistence type="predicted"/>
<sequence length="109" mass="12236">MSNLKKWIEDEAEGEEIEAIVIGEMGWGDYNSDTVPNYDNIPKGKILTWEEAKQFIDYNFDIGYGAPKCNAIIAWTKSKVITIGQYDGATWPYSLPRNPVDTLPTMEGG</sequence>
<accession>A0A6H2A6U1</accession>
<name>A0A6H2A6U1_9ZZZZ</name>
<dbReference type="EMBL" id="MT141706">
    <property type="protein sequence ID" value="QJA69448.1"/>
    <property type="molecule type" value="Genomic_DNA"/>
</dbReference>
<dbReference type="EMBL" id="MT142986">
    <property type="protein sequence ID" value="QJA91413.1"/>
    <property type="molecule type" value="Genomic_DNA"/>
</dbReference>
<dbReference type="AlphaFoldDB" id="A0A6H2A6U1"/>
<evidence type="ECO:0000313" key="2">
    <source>
        <dbReference type="EMBL" id="QJA69448.1"/>
    </source>
</evidence>
<reference evidence="1" key="1">
    <citation type="submission" date="2020-03" db="EMBL/GenBank/DDBJ databases">
        <title>The deep terrestrial virosphere.</title>
        <authorList>
            <person name="Holmfeldt K."/>
            <person name="Nilsson E."/>
            <person name="Simone D."/>
            <person name="Lopez-Fernandez M."/>
            <person name="Wu X."/>
            <person name="de Brujin I."/>
            <person name="Lundin D."/>
            <person name="Andersson A."/>
            <person name="Bertilsson S."/>
            <person name="Dopson M."/>
        </authorList>
    </citation>
    <scope>NUCLEOTIDE SEQUENCE</scope>
    <source>
        <strain evidence="2">MM415A04584</strain>
        <strain evidence="3">MM415B03372</strain>
        <strain evidence="1">TM448A08222</strain>
        <strain evidence="4">TM448B08638</strain>
    </source>
</reference>
<evidence type="ECO:0000313" key="4">
    <source>
        <dbReference type="EMBL" id="QJI04455.1"/>
    </source>
</evidence>
<evidence type="ECO:0000313" key="3">
    <source>
        <dbReference type="EMBL" id="QJA91413.1"/>
    </source>
</evidence>
<organism evidence="1">
    <name type="scientific">viral metagenome</name>
    <dbReference type="NCBI Taxonomy" id="1070528"/>
    <lineage>
        <taxon>unclassified sequences</taxon>
        <taxon>metagenomes</taxon>
        <taxon>organismal metagenomes</taxon>
    </lineage>
</organism>
<gene>
    <name evidence="2" type="ORF">MM415A04584_0010</name>
    <name evidence="3" type="ORF">MM415B03372_0009</name>
    <name evidence="1" type="ORF">TM448A08222_0002</name>
    <name evidence="4" type="ORF">TM448B08638_0008</name>
</gene>
<dbReference type="EMBL" id="MT145181">
    <property type="protein sequence ID" value="QJI04455.1"/>
    <property type="molecule type" value="Genomic_DNA"/>
</dbReference>
<evidence type="ECO:0000313" key="1">
    <source>
        <dbReference type="EMBL" id="QJA55255.1"/>
    </source>
</evidence>
<dbReference type="EMBL" id="MT144582">
    <property type="protein sequence ID" value="QJA55255.1"/>
    <property type="molecule type" value="Genomic_DNA"/>
</dbReference>